<dbReference type="Proteomes" id="UP001069090">
    <property type="component" value="Unassembled WGS sequence"/>
</dbReference>
<dbReference type="AlphaFoldDB" id="A0A9J6RJZ7"/>
<gene>
    <name evidence="2" type="ORF">O0V09_07365</name>
</gene>
<dbReference type="RefSeq" id="WP_258331168.1">
    <property type="nucleotide sequence ID" value="NZ_JAPTGG010000005.1"/>
</dbReference>
<evidence type="ECO:0000256" key="1">
    <source>
        <dbReference type="SAM" id="SignalP"/>
    </source>
</evidence>
<evidence type="ECO:0000313" key="3">
    <source>
        <dbReference type="Proteomes" id="UP001069090"/>
    </source>
</evidence>
<comment type="caution">
    <text evidence="2">The sequence shown here is derived from an EMBL/GenBank/DDBJ whole genome shotgun (WGS) entry which is preliminary data.</text>
</comment>
<accession>A0A9J6RJZ7</accession>
<dbReference type="EMBL" id="JAPTGG010000005">
    <property type="protein sequence ID" value="MCZ0865014.1"/>
    <property type="molecule type" value="Genomic_DNA"/>
</dbReference>
<reference evidence="2 3" key="1">
    <citation type="submission" date="2022-12" db="EMBL/GenBank/DDBJ databases">
        <title>Dasania phycosphaerae sp. nov., isolated from particulate material of the south coast of Korea.</title>
        <authorList>
            <person name="Jiang Y."/>
        </authorList>
    </citation>
    <scope>NUCLEOTIDE SEQUENCE [LARGE SCALE GENOMIC DNA]</scope>
    <source>
        <strain evidence="2 3">GY-19</strain>
    </source>
</reference>
<proteinExistence type="predicted"/>
<name>A0A9J6RJZ7_9GAMM</name>
<feature type="signal peptide" evidence="1">
    <location>
        <begin position="1"/>
        <end position="22"/>
    </location>
</feature>
<organism evidence="2 3">
    <name type="scientific">Dasania phycosphaerae</name>
    <dbReference type="NCBI Taxonomy" id="2950436"/>
    <lineage>
        <taxon>Bacteria</taxon>
        <taxon>Pseudomonadati</taxon>
        <taxon>Pseudomonadota</taxon>
        <taxon>Gammaproteobacteria</taxon>
        <taxon>Cellvibrionales</taxon>
        <taxon>Spongiibacteraceae</taxon>
        <taxon>Dasania</taxon>
    </lineage>
</organism>
<feature type="chain" id="PRO_5039949435" description="Secreted protein" evidence="1">
    <location>
        <begin position="23"/>
        <end position="90"/>
    </location>
</feature>
<keyword evidence="1" id="KW-0732">Signal</keyword>
<evidence type="ECO:0000313" key="2">
    <source>
        <dbReference type="EMBL" id="MCZ0865014.1"/>
    </source>
</evidence>
<sequence>MKPTLFLKACTLSLLILLAAFADGEHSHKSGVVELDCVICLHATTATAVDSGIALPLALAPFQPASLKPLSLVQLLHRHGGGIRAPPYAA</sequence>
<protein>
    <recommendedName>
        <fullName evidence="4">Secreted protein</fullName>
    </recommendedName>
</protein>
<evidence type="ECO:0008006" key="4">
    <source>
        <dbReference type="Google" id="ProtNLM"/>
    </source>
</evidence>
<keyword evidence="3" id="KW-1185">Reference proteome</keyword>